<feature type="compositionally biased region" description="Basic residues" evidence="1">
    <location>
        <begin position="1365"/>
        <end position="1375"/>
    </location>
</feature>
<feature type="compositionally biased region" description="Acidic residues" evidence="1">
    <location>
        <begin position="1608"/>
        <end position="1623"/>
    </location>
</feature>
<feature type="compositionally biased region" description="Acidic residues" evidence="1">
    <location>
        <begin position="746"/>
        <end position="755"/>
    </location>
</feature>
<feature type="region of interest" description="Disordered" evidence="1">
    <location>
        <begin position="1312"/>
        <end position="1378"/>
    </location>
</feature>
<organism evidence="3 4">
    <name type="scientific">Theileria orientalis</name>
    <dbReference type="NCBI Taxonomy" id="68886"/>
    <lineage>
        <taxon>Eukaryota</taxon>
        <taxon>Sar</taxon>
        <taxon>Alveolata</taxon>
        <taxon>Apicomplexa</taxon>
        <taxon>Aconoidasida</taxon>
        <taxon>Piroplasmida</taxon>
        <taxon>Theileriidae</taxon>
        <taxon>Theileria</taxon>
    </lineage>
</organism>
<proteinExistence type="predicted"/>
<dbReference type="Gene3D" id="1.25.40.990">
    <property type="match status" value="1"/>
</dbReference>
<gene>
    <name evidence="3" type="ORF">MACK_003018</name>
</gene>
<feature type="compositionally biased region" description="Polar residues" evidence="1">
    <location>
        <begin position="885"/>
        <end position="896"/>
    </location>
</feature>
<evidence type="ECO:0000259" key="2">
    <source>
        <dbReference type="Pfam" id="PF03399"/>
    </source>
</evidence>
<dbReference type="Proteomes" id="UP000244811">
    <property type="component" value="Chromosome 4"/>
</dbReference>
<dbReference type="Pfam" id="PF03399">
    <property type="entry name" value="SAC3_GANP"/>
    <property type="match status" value="1"/>
</dbReference>
<feature type="compositionally biased region" description="Basic and acidic residues" evidence="1">
    <location>
        <begin position="1934"/>
        <end position="1946"/>
    </location>
</feature>
<feature type="compositionally biased region" description="Basic and acidic residues" evidence="1">
    <location>
        <begin position="1956"/>
        <end position="1974"/>
    </location>
</feature>
<dbReference type="InterPro" id="IPR005062">
    <property type="entry name" value="SAC3/GANP/THP3_conserved"/>
</dbReference>
<feature type="region of interest" description="Disordered" evidence="1">
    <location>
        <begin position="1543"/>
        <end position="1635"/>
    </location>
</feature>
<feature type="compositionally biased region" description="Acidic residues" evidence="1">
    <location>
        <begin position="1551"/>
        <end position="1563"/>
    </location>
</feature>
<reference evidence="3" key="1">
    <citation type="submission" date="2022-07" db="EMBL/GenBank/DDBJ databases">
        <title>Evaluation of T. orientalis genome assembly methods using nanopore sequencing and analysis of variation between genomes.</title>
        <authorList>
            <person name="Yam J."/>
            <person name="Micallef M.L."/>
            <person name="Liu M."/>
            <person name="Djordjevic S.P."/>
            <person name="Bogema D.R."/>
            <person name="Jenkins C."/>
        </authorList>
    </citation>
    <scope>NUCLEOTIDE SEQUENCE</scope>
    <source>
        <strain evidence="3">Goon Nure</strain>
    </source>
</reference>
<name>A0A976MEC2_THEOR</name>
<feature type="region of interest" description="Disordered" evidence="1">
    <location>
        <begin position="1901"/>
        <end position="1980"/>
    </location>
</feature>
<evidence type="ECO:0000313" key="3">
    <source>
        <dbReference type="EMBL" id="UKK02920.2"/>
    </source>
</evidence>
<accession>A0A976MEC2</accession>
<feature type="compositionally biased region" description="Acidic residues" evidence="1">
    <location>
        <begin position="762"/>
        <end position="771"/>
    </location>
</feature>
<feature type="region of interest" description="Disordered" evidence="1">
    <location>
        <begin position="860"/>
        <end position="915"/>
    </location>
</feature>
<feature type="compositionally biased region" description="Acidic residues" evidence="1">
    <location>
        <begin position="826"/>
        <end position="835"/>
    </location>
</feature>
<feature type="region of interest" description="Disordered" evidence="1">
    <location>
        <begin position="733"/>
        <end position="838"/>
    </location>
</feature>
<feature type="compositionally biased region" description="Acidic residues" evidence="1">
    <location>
        <begin position="778"/>
        <end position="787"/>
    </location>
</feature>
<feature type="compositionally biased region" description="Polar residues" evidence="1">
    <location>
        <begin position="860"/>
        <end position="869"/>
    </location>
</feature>
<sequence length="2754" mass="311185">MPMDNNPLMDIFLNYQDVQSFLSKDNKNSTVGKLHGMCSRVEMEEKCRYRTASLFERISTTKLHVRLALKAHVPLAEGAEPDQDKIRPVIWCRRTVYNILYYFVDSDIVKKPYLIDFRFSYADIYFFLEDKLKSIVSDLEVQSCTTHRGHIESLEIITRFLIYSNELLLESPDHSPASSFKFLKRCMSLLVKSYNDVSDIIYKERTTTKLFQRPNLDPTYLLVKDVLVYQSPYEEEFWSYNLLLMIPHFLGNKSMTVTKLSNYVPKKFRKSEMVHVSLEACLAASLLDTEWYFDILRSDRCKPLQAALLNYVGIHLRIKYLYELMVTNSINDIDPSNIDALKSTLGFTEMLDNNFERFLSRYKIRIDRRKGELIYRSADIRQLAHDNKRILNIGGFNGSTSEEVVKKLSKYDSRQIIFDPDYKSPTVSETKSSHCLITSYRYIKPTNSQFLRSYLTSTDAFVHIDEKFNLKMDYSMDNADEISDTVSDIEIIDADDITTHTTSDNTQPTEDIARENVVDDNSHTPINTTNTTQDNTQINADDITTHTTSDNTQSTEDIANEAIVDNNSQTSESTTDLMNDIEMVEVENDIETIEDFVRVRAEDDKTHIILKVSLFGNTQVVITRATTRPFCNTVVLTVPTDYARRIVMAVDSRFLLHDKLVVFGPTGELRNLLVQILPSDVLQLVYYEEPLYYYTYHSQQYSQATETPSSQEYSESHSATALAVYTELFEEEDSVETSEDVSAPVMEEDSVETSEDVSAPVMEEDSVETSEDVSAPVMEEDSVETSEDVSAPVMEEDSVETSEDVSAPVMEEDSVETSEDVSAPVMEEDSVETSEDVSAPVMEEDGEMEPFQQNESVIANTDNPDSVYQSPPVVIDNDAMDSDEQSPSVISNTVDTSAVDHIPSVVPDNDKMDPVQQNSTIVIDNDAMDSDEQSPSVISNTVDTSAVDHIPSVVPDNDKMDPVQQNSTIVIDNDAMDSDEQSPSVISNTVDTSAVDHIPSVVPDNDKMDPVQQNSTIVIDNDAMDSDEQSPSVISNTVDTSAVDHIPSVVPDNDKMDPVQQNSTIVIDNDAMDSDEQSPSVISNTVDTSAVDHIPSVVPDNDKMDPVQQSPPVVIDNDAMDSDEQSPSVISNTVDTSAVDHIPSVVPDNDKMDPVQQNSTIVIDNDAMDSDEQSPSVISNTVDTSAVDHIPSVVPDNDKMDPVQQNSTIVIDNDAMDSDEQSPSVISNTVDTSAVDHIPSVVPDNDKMDPVQQNSTIVIDNDAMDSDEQSPSVISNTVDTSAVDHIPSVVPDNDKMDPVQQNSTKVAEDGDMINVRSPDSSKVPFLSQSSVEDHAPGIQTSHKSHGVESRPVGRETRPSPELVHCSKHHSRREKRRISELESEIHNEEPSAQRNTVEKRNTALHIEDVTPLVEEVTPIVEEVITVVDEVRPLVEEVTPLVEEVTEEGNDIVMAEPDDICLKYHDLYDIAYNAGLAAVSYFHNDQQCNVNVIVARAVEEISKQMMNVVSQYVQYLASLSSNAIQNAREPIQVPSDLTSQAPRNAMAGSLADAESESIGDTEEANVPEYRLEPDARSRSDRDEYFSTKSDDSDEEDVLGEKQKSESVESISEDEYFSQPEGEMEIDEKVQKKRSTSGLPGNDLKRILTAEKYRKRRIQYANLLHNSRWSSTLNDGKEGVVPDHTAAFSDPKSESPIGKIEVPNDPSFDVKDVVDDVPDMLLKLERDITNKEKIETCKFISELMMDNSITTLRRGRREISYKQPYGQLDLSKSSNDPFLEDEIKRSSKQRRLVDDNDSSFNGSKGGHLLEFTVFSGNNDQALDNSINPFIHPDYRQGPYDQSNVDQQNECVARFRRRYNIRRKPLRPPTVPEYVEPSEVDETVQVMDLGSLTFAEFFKFTMPVETSSDDSDDSGGGPSTPGDETPRECSDLEESSSSEERILDSEKPSADKGSLSGPGESRENLEGKEEQKSQESKKEKKKKRNRNILTEYFKNMEVVPSHVNRFIYLDLSTSYLSLESALLQFLKSQTPHVLLKELFLCSICTESVSIINRTTSILPKLKMKSLPLRTSCKSVKRFISPGSPLKQLRQPNTKFTDFLDLARNKMTMALSTLKMLTFYTMNKLRHVRVRNMPKKIFKGLSPFNSILSTTYNSMETVIKTSRKGINNYTGKKFECIDVWGSEIFVHVAFFDFRKNDINKMLWKKMGIDLPELTEKIDQYMSSEYCIHLMMDILAMCGISVNKGELKGKPEHMGVSMFQVMKCQIPLLRSDGKKDSVKLSFNISLRHNRYYRKSPLENKKYFQMVIASNQAPTLISDQVTSSAVGNVTRGSGNVGGITNATVYENSAKTDKTNMFLPMPSNDLYEEMEKNMNINGDLRPHSITWINSLHERLPTISLYPMSRTLRLPSENLFCGKEPDERMYRDDYLPVVDSLWILSYLLNKRGPFDLPTSIPPCIVCYRLSISRMDMLRVFRTTRNVRTPCTCSNEMSDRIELVLTSLSRSLMASLITSGNSFRIPDLEQMIKSSVSFVCVGFELEEPIKNPLPRSVKEGQPPVRDVQVIRLLYEYEFRRKFDNFYKEQMRAGKIRILHKPVKMPDLRMILLEYLIHNGVTPAEMKTNPQGILSNALDKFISKATVDCPEEMWEMYRSDYEYPLIGKNGAYIEGTHKGMVGLKYSKTSFLTIMNIIKDYVRQTTAKMNIDPKTEMEIINKKIDVNYRIKLAREEYGNYIVKLLQCLKYEKMIVPHGMAMYLIDLNNYV</sequence>
<dbReference type="EMBL" id="CP056072">
    <property type="protein sequence ID" value="UKK02920.2"/>
    <property type="molecule type" value="Genomic_DNA"/>
</dbReference>
<feature type="compositionally biased region" description="Acidic residues" evidence="1">
    <location>
        <begin position="810"/>
        <end position="819"/>
    </location>
</feature>
<feature type="compositionally biased region" description="Basic and acidic residues" evidence="1">
    <location>
        <begin position="1567"/>
        <end position="1588"/>
    </location>
</feature>
<evidence type="ECO:0000256" key="1">
    <source>
        <dbReference type="SAM" id="MobiDB-lite"/>
    </source>
</evidence>
<protein>
    <recommendedName>
        <fullName evidence="2">SAC3/GANP/THP3 conserved domain-containing protein</fullName>
    </recommendedName>
</protein>
<evidence type="ECO:0000313" key="4">
    <source>
        <dbReference type="Proteomes" id="UP000244811"/>
    </source>
</evidence>
<feature type="compositionally biased region" description="Basic and acidic residues" evidence="1">
    <location>
        <begin position="1345"/>
        <end position="1358"/>
    </location>
</feature>
<feature type="domain" description="SAC3/GANP/THP3 conserved" evidence="2">
    <location>
        <begin position="37"/>
        <end position="367"/>
    </location>
</feature>
<feature type="compositionally biased region" description="Acidic residues" evidence="1">
    <location>
        <begin position="794"/>
        <end position="803"/>
    </location>
</feature>